<protein>
    <submittedName>
        <fullName evidence="1">Uncharacterized protein</fullName>
    </submittedName>
</protein>
<gene>
    <name evidence="1" type="ORF">F3S47_11650</name>
</gene>
<name>A0A5J5GJ53_9RHOB</name>
<organism evidence="1 2">
    <name type="scientific">Histidinibacterium aquaticum</name>
    <dbReference type="NCBI Taxonomy" id="2613962"/>
    <lineage>
        <taxon>Bacteria</taxon>
        <taxon>Pseudomonadati</taxon>
        <taxon>Pseudomonadota</taxon>
        <taxon>Alphaproteobacteria</taxon>
        <taxon>Rhodobacterales</taxon>
        <taxon>Paracoccaceae</taxon>
        <taxon>Histidinibacterium</taxon>
    </lineage>
</organism>
<comment type="caution">
    <text evidence="1">The sequence shown here is derived from an EMBL/GenBank/DDBJ whole genome shotgun (WGS) entry which is preliminary data.</text>
</comment>
<dbReference type="RefSeq" id="WP_150445430.1">
    <property type="nucleotide sequence ID" value="NZ_VYQE01000003.1"/>
</dbReference>
<evidence type="ECO:0000313" key="1">
    <source>
        <dbReference type="EMBL" id="KAA9008147.1"/>
    </source>
</evidence>
<reference evidence="1 2" key="1">
    <citation type="submission" date="2019-09" db="EMBL/GenBank/DDBJ databases">
        <authorList>
            <person name="Park J.-S."/>
            <person name="Choi H.-J."/>
        </authorList>
    </citation>
    <scope>NUCLEOTIDE SEQUENCE [LARGE SCALE GENOMIC DNA]</scope>
    <source>
        <strain evidence="1 2">176SS1-4</strain>
    </source>
</reference>
<dbReference type="Proteomes" id="UP000326554">
    <property type="component" value="Unassembled WGS sequence"/>
</dbReference>
<sequence length="214" mass="23564">MSSLALTIEESEGVFSLTGLQLNQAEARAKLTFGGAKPLDEVLRPRAVPQVRRMLDAVDRDTGVWSFPNDRVVMSNLVLSEPRLVVSRVTVEPDARLFVLRFRRLFGLMTELLDPSVTIANPLRSQLEDLAFSTIEQALLPLFNIGEYIGVQTAGGAPDGIPQESLMEVLNDLRERIDALHLNYLVLSQHLSGRSEPGVHRLPGDLLSIAEGGR</sequence>
<keyword evidence="2" id="KW-1185">Reference proteome</keyword>
<dbReference type="EMBL" id="VYQE01000003">
    <property type="protein sequence ID" value="KAA9008147.1"/>
    <property type="molecule type" value="Genomic_DNA"/>
</dbReference>
<accession>A0A5J5GJ53</accession>
<dbReference type="AlphaFoldDB" id="A0A5J5GJ53"/>
<proteinExistence type="predicted"/>
<evidence type="ECO:0000313" key="2">
    <source>
        <dbReference type="Proteomes" id="UP000326554"/>
    </source>
</evidence>